<evidence type="ECO:0000313" key="3">
    <source>
        <dbReference type="Proteomes" id="UP000092600"/>
    </source>
</evidence>
<dbReference type="AlphaFoldDB" id="A0A199UHG0"/>
<gene>
    <name evidence="2" type="ORF">ACMD2_06944</name>
</gene>
<feature type="compositionally biased region" description="Polar residues" evidence="1">
    <location>
        <begin position="557"/>
        <end position="572"/>
    </location>
</feature>
<evidence type="ECO:0000256" key="1">
    <source>
        <dbReference type="SAM" id="MobiDB-lite"/>
    </source>
</evidence>
<dbReference type="GO" id="GO:0006355">
    <property type="term" value="P:regulation of DNA-templated transcription"/>
    <property type="evidence" value="ECO:0007669"/>
    <property type="project" value="InterPro"/>
</dbReference>
<dbReference type="EMBL" id="LSRQ01007999">
    <property type="protein sequence ID" value="OAY64322.1"/>
    <property type="molecule type" value="Genomic_DNA"/>
</dbReference>
<proteinExistence type="predicted"/>
<dbReference type="STRING" id="4615.A0A199UHG0"/>
<comment type="caution">
    <text evidence="2">The sequence shown here is derived from an EMBL/GenBank/DDBJ whole genome shotgun (WGS) entry which is preliminary data.</text>
</comment>
<evidence type="ECO:0000313" key="2">
    <source>
        <dbReference type="EMBL" id="OAY64322.1"/>
    </source>
</evidence>
<accession>A0A199UHG0</accession>
<protein>
    <recommendedName>
        <fullName evidence="4">Protein LNK1-like</fullName>
    </recommendedName>
</protein>
<dbReference type="GO" id="GO:0007623">
    <property type="term" value="P:circadian rhythm"/>
    <property type="evidence" value="ECO:0007669"/>
    <property type="project" value="InterPro"/>
</dbReference>
<dbReference type="InterPro" id="IPR039928">
    <property type="entry name" value="LNK"/>
</dbReference>
<dbReference type="PANTHER" id="PTHR33334:SF8">
    <property type="entry name" value="PROTEIN LNK1"/>
    <property type="match status" value="1"/>
</dbReference>
<reference evidence="2 3" key="1">
    <citation type="journal article" date="2016" name="DNA Res.">
        <title>The draft genome of MD-2 pineapple using hybrid error correction of long reads.</title>
        <authorList>
            <person name="Redwan R.M."/>
            <person name="Saidin A."/>
            <person name="Kumar S.V."/>
        </authorList>
    </citation>
    <scope>NUCLEOTIDE SEQUENCE [LARGE SCALE GENOMIC DNA]</scope>
    <source>
        <strain evidence="3">cv. MD2</strain>
        <tissue evidence="2">Leaf</tissue>
    </source>
</reference>
<organism evidence="2 3">
    <name type="scientific">Ananas comosus</name>
    <name type="common">Pineapple</name>
    <name type="synonym">Ananas ananas</name>
    <dbReference type="NCBI Taxonomy" id="4615"/>
    <lineage>
        <taxon>Eukaryota</taxon>
        <taxon>Viridiplantae</taxon>
        <taxon>Streptophyta</taxon>
        <taxon>Embryophyta</taxon>
        <taxon>Tracheophyta</taxon>
        <taxon>Spermatophyta</taxon>
        <taxon>Magnoliopsida</taxon>
        <taxon>Liliopsida</taxon>
        <taxon>Poales</taxon>
        <taxon>Bromeliaceae</taxon>
        <taxon>Bromelioideae</taxon>
        <taxon>Ananas</taxon>
    </lineage>
</organism>
<sequence length="589" mass="64972">MPDWKDCEKSSESAEGIFRTLENCLKKLLEDNIWDEFARNGNSTVPYQCGEQLNESQAKIDTNNKSQNEVNVETSTANITSETKDGNTFSFKDGSNNCAFSISDASPSGSNLNLPDTENDLLYYDWPAIDNFEDVDRMFRNCDSTYGQHQTDNTDGLSWFPPSSNIVYGPEVALQPGLSSSCSELDLLNDSDSNLLSKIAPVAASANYQFNVDWVDAVAEDNGKCVLKEQCIQAYEGGEVEQSTFSQIQNTSSSSGCENLDRIGSQYSSTENKMQQLVNQKLSAASACKPHAAQNVSKQKQPLDNASSSYMDSMSPYSEFDYSFPLLEVPFPQIASIGGFKECEANPSFSKAVCYVTSDEANPCTKFSRKEASKLQNRHLMHETVMGDHPNQEASTVKGFLGGKPHKSQCDIDRGEHEKRRTEVSQVGIDPLHLLDSSIVTSISADDISLEETSLKQLQDVMNQLDVKTKLCLRDGLYRLARSAKQRNYFSSPSDCNGESGDTRRAQNTEASDKSVDISVAETETNPIDRSIAHLLFHCPSGPRTRTVEDATSLESHITNEQSQVPTNNQDAVPNPVFSRKQFGSSRNA</sequence>
<dbReference type="Proteomes" id="UP000092600">
    <property type="component" value="Unassembled WGS sequence"/>
</dbReference>
<feature type="region of interest" description="Disordered" evidence="1">
    <location>
        <begin position="488"/>
        <end position="518"/>
    </location>
</feature>
<feature type="region of interest" description="Disordered" evidence="1">
    <location>
        <begin position="557"/>
        <end position="589"/>
    </location>
</feature>
<feature type="compositionally biased region" description="Polar residues" evidence="1">
    <location>
        <begin position="488"/>
        <end position="497"/>
    </location>
</feature>
<evidence type="ECO:0008006" key="4">
    <source>
        <dbReference type="Google" id="ProtNLM"/>
    </source>
</evidence>
<feature type="compositionally biased region" description="Basic and acidic residues" evidence="1">
    <location>
        <begin position="501"/>
        <end position="516"/>
    </location>
</feature>
<dbReference type="PANTHER" id="PTHR33334">
    <property type="entry name" value="PROTEIN LNK1"/>
    <property type="match status" value="1"/>
</dbReference>
<name>A0A199UHG0_ANACO</name>